<comment type="caution">
    <text evidence="2">The sequence shown here is derived from an EMBL/GenBank/DDBJ whole genome shotgun (WGS) entry which is preliminary data.</text>
</comment>
<evidence type="ECO:0000256" key="1">
    <source>
        <dbReference type="SAM" id="SignalP"/>
    </source>
</evidence>
<organism evidence="2 3">
    <name type="scientific">Sutcliffiella rhizosphaerae</name>
    <dbReference type="NCBI Taxonomy" id="2880967"/>
    <lineage>
        <taxon>Bacteria</taxon>
        <taxon>Bacillati</taxon>
        <taxon>Bacillota</taxon>
        <taxon>Bacilli</taxon>
        <taxon>Bacillales</taxon>
        <taxon>Bacillaceae</taxon>
        <taxon>Sutcliffiella</taxon>
    </lineage>
</organism>
<feature type="signal peptide" evidence="1">
    <location>
        <begin position="1"/>
        <end position="21"/>
    </location>
</feature>
<dbReference type="EMBL" id="CAKJTJ010000013">
    <property type="protein sequence ID" value="CAG9621730.1"/>
    <property type="molecule type" value="Genomic_DNA"/>
</dbReference>
<evidence type="ECO:0000313" key="2">
    <source>
        <dbReference type="EMBL" id="CAG9621730.1"/>
    </source>
</evidence>
<gene>
    <name evidence="2" type="ORF">BACCIP111883_02503</name>
</gene>
<dbReference type="Proteomes" id="UP000789833">
    <property type="component" value="Unassembled WGS sequence"/>
</dbReference>
<name>A0ABM8YP06_9BACI</name>
<sequence length="137" mass="16187">MKKTFILLLIFFSSYGLYAYAQPLQVEVFDVKQSEVIKQIPLEENIRKEAFSLVKSADSLFPKLNPTPISGFMVKVPFEPEEEIETKVLHQKVNQVIFIFPEAEKPYMLIFNEKKQPMFYYFSEDHLSFLKHIKMEL</sequence>
<reference evidence="2 3" key="1">
    <citation type="submission" date="2021-10" db="EMBL/GenBank/DDBJ databases">
        <authorList>
            <person name="Criscuolo A."/>
        </authorList>
    </citation>
    <scope>NUCLEOTIDE SEQUENCE [LARGE SCALE GENOMIC DNA]</scope>
    <source>
        <strain evidence="3">CIP 111883</strain>
    </source>
</reference>
<keyword evidence="3" id="KW-1185">Reference proteome</keyword>
<proteinExistence type="predicted"/>
<feature type="chain" id="PRO_5046300158" description="Group-specific protein" evidence="1">
    <location>
        <begin position="22"/>
        <end position="137"/>
    </location>
</feature>
<keyword evidence="1" id="KW-0732">Signal</keyword>
<protein>
    <recommendedName>
        <fullName evidence="4">Group-specific protein</fullName>
    </recommendedName>
</protein>
<accession>A0ABM8YP06</accession>
<dbReference type="RefSeq" id="WP_230501615.1">
    <property type="nucleotide sequence ID" value="NZ_CAKJTJ010000013.1"/>
</dbReference>
<evidence type="ECO:0000313" key="3">
    <source>
        <dbReference type="Proteomes" id="UP000789833"/>
    </source>
</evidence>
<evidence type="ECO:0008006" key="4">
    <source>
        <dbReference type="Google" id="ProtNLM"/>
    </source>
</evidence>